<proteinExistence type="predicted"/>
<sequence>MSTHATLSGNNNNNTANLRQYKLPHMAANMPRCPIYLGQLSGGLLSNLRENSKTGKLILESETRENGYLPYQRCGIELVRALLGESEPEYFY</sequence>
<name>A0AAW1V0S1_9CUCU</name>
<keyword evidence="2" id="KW-1185">Reference proteome</keyword>
<evidence type="ECO:0000313" key="1">
    <source>
        <dbReference type="EMBL" id="KAK9885842.1"/>
    </source>
</evidence>
<protein>
    <submittedName>
        <fullName evidence="1">Uncharacterized protein</fullName>
    </submittedName>
</protein>
<evidence type="ECO:0000313" key="2">
    <source>
        <dbReference type="Proteomes" id="UP001431783"/>
    </source>
</evidence>
<organism evidence="1 2">
    <name type="scientific">Henosepilachna vigintioctopunctata</name>
    <dbReference type="NCBI Taxonomy" id="420089"/>
    <lineage>
        <taxon>Eukaryota</taxon>
        <taxon>Metazoa</taxon>
        <taxon>Ecdysozoa</taxon>
        <taxon>Arthropoda</taxon>
        <taxon>Hexapoda</taxon>
        <taxon>Insecta</taxon>
        <taxon>Pterygota</taxon>
        <taxon>Neoptera</taxon>
        <taxon>Endopterygota</taxon>
        <taxon>Coleoptera</taxon>
        <taxon>Polyphaga</taxon>
        <taxon>Cucujiformia</taxon>
        <taxon>Coccinelloidea</taxon>
        <taxon>Coccinellidae</taxon>
        <taxon>Epilachninae</taxon>
        <taxon>Epilachnini</taxon>
        <taxon>Henosepilachna</taxon>
    </lineage>
</organism>
<reference evidence="1 2" key="1">
    <citation type="submission" date="2023-03" db="EMBL/GenBank/DDBJ databases">
        <title>Genome insight into feeding habits of ladybird beetles.</title>
        <authorList>
            <person name="Li H.-S."/>
            <person name="Huang Y.-H."/>
            <person name="Pang H."/>
        </authorList>
    </citation>
    <scope>NUCLEOTIDE SEQUENCE [LARGE SCALE GENOMIC DNA]</scope>
    <source>
        <strain evidence="1">SYSU_2023b</strain>
        <tissue evidence="1">Whole body</tissue>
    </source>
</reference>
<dbReference type="EMBL" id="JARQZJ010000097">
    <property type="protein sequence ID" value="KAK9885842.1"/>
    <property type="molecule type" value="Genomic_DNA"/>
</dbReference>
<comment type="caution">
    <text evidence="1">The sequence shown here is derived from an EMBL/GenBank/DDBJ whole genome shotgun (WGS) entry which is preliminary data.</text>
</comment>
<dbReference type="Proteomes" id="UP001431783">
    <property type="component" value="Unassembled WGS sequence"/>
</dbReference>
<accession>A0AAW1V0S1</accession>
<dbReference type="AlphaFoldDB" id="A0AAW1V0S1"/>
<gene>
    <name evidence="1" type="ORF">WA026_013715</name>
</gene>